<dbReference type="InterPro" id="IPR051625">
    <property type="entry name" value="Signaling_Regulatory_Domain"/>
</dbReference>
<feature type="repeat" description="RCC1" evidence="2">
    <location>
        <begin position="7"/>
        <end position="58"/>
    </location>
</feature>
<dbReference type="EMBL" id="FN649729">
    <property type="protein sequence ID" value="CBN79063.1"/>
    <property type="molecule type" value="Genomic_DNA"/>
</dbReference>
<dbReference type="EMBL" id="FN648201">
    <property type="protein sequence ID" value="CBN79063.1"/>
    <property type="molecule type" value="Genomic_DNA"/>
</dbReference>
<dbReference type="eggNOG" id="KOG1426">
    <property type="taxonomic scope" value="Eukaryota"/>
</dbReference>
<evidence type="ECO:0000313" key="4">
    <source>
        <dbReference type="EMBL" id="CBN79063.1"/>
    </source>
</evidence>
<feature type="repeat" description="RCC1" evidence="2">
    <location>
        <begin position="165"/>
        <end position="217"/>
    </location>
</feature>
<keyword evidence="5" id="KW-1185">Reference proteome</keyword>
<dbReference type="Gene3D" id="2.130.10.30">
    <property type="entry name" value="Regulator of chromosome condensation 1/beta-lactamase-inhibitor protein II"/>
    <property type="match status" value="3"/>
</dbReference>
<feature type="repeat" description="RCC1" evidence="2">
    <location>
        <begin position="281"/>
        <end position="332"/>
    </location>
</feature>
<feature type="repeat" description="RCC1" evidence="2">
    <location>
        <begin position="218"/>
        <end position="269"/>
    </location>
</feature>
<protein>
    <recommendedName>
        <fullName evidence="3">BTB domain-containing protein</fullName>
    </recommendedName>
</protein>
<feature type="repeat" description="RCC1" evidence="2">
    <location>
        <begin position="59"/>
        <end position="110"/>
    </location>
</feature>
<dbReference type="Gene3D" id="3.30.710.10">
    <property type="entry name" value="Potassium Channel Kv1.1, Chain A"/>
    <property type="match status" value="1"/>
</dbReference>
<dbReference type="CDD" id="cd14733">
    <property type="entry name" value="BACK"/>
    <property type="match status" value="1"/>
</dbReference>
<dbReference type="PROSITE" id="PS50097">
    <property type="entry name" value="BTB"/>
    <property type="match status" value="1"/>
</dbReference>
<dbReference type="PROSITE" id="PS00626">
    <property type="entry name" value="RCC1_2"/>
    <property type="match status" value="4"/>
</dbReference>
<dbReference type="OrthoDB" id="8068875at2759"/>
<organism evidence="4 5">
    <name type="scientific">Ectocarpus siliculosus</name>
    <name type="common">Brown alga</name>
    <name type="synonym">Conferva siliculosa</name>
    <dbReference type="NCBI Taxonomy" id="2880"/>
    <lineage>
        <taxon>Eukaryota</taxon>
        <taxon>Sar</taxon>
        <taxon>Stramenopiles</taxon>
        <taxon>Ochrophyta</taxon>
        <taxon>PX clade</taxon>
        <taxon>Phaeophyceae</taxon>
        <taxon>Ectocarpales</taxon>
        <taxon>Ectocarpaceae</taxon>
        <taxon>Ectocarpus</taxon>
    </lineage>
</organism>
<dbReference type="Pfam" id="PF07707">
    <property type="entry name" value="BACK"/>
    <property type="match status" value="1"/>
</dbReference>
<dbReference type="Pfam" id="PF00651">
    <property type="entry name" value="BTB"/>
    <property type="match status" value="1"/>
</dbReference>
<dbReference type="PRINTS" id="PR00633">
    <property type="entry name" value="RCCNDNSATION"/>
</dbReference>
<dbReference type="PROSITE" id="PS50012">
    <property type="entry name" value="RCC1_3"/>
    <property type="match status" value="6"/>
</dbReference>
<dbReference type="OMA" id="SYNEHTA"/>
<accession>D8LGK6</accession>
<sequence length="513" mass="55497">MHQEVAGLVYSWGRGEDGQLGLGDTNDQDRPVLVDALKSKGVVQVACGSGHTVVLSEDGAVYTWGRGDDGRLGHGDNGWKYVPRIVEALEGQRIVQATCGSYHTAAVTDKGELYTWGGGMYGKLGHGNESGHPTPCMVKHLRDEGARVTQIACGSRHTVVLTDLGKVYTWGDKENGVVGHTNADGHQYLPRMLESLQAKTVTQVAACGFHTAALTAAGEIFTWGEGKFGRLGHGMERNQMVPRMVEALMGKRVGHVACGGFHSAAILDSGELYTWGGGEHGQVYTFGNGDHGKLGHGDVRKVSVPTLVAGLVKMHVVKVASYNEHTAALAGASSSTPALSSMSSSFMTDIRSLLDNQDLSDVTFVVEGSPVYAHKALLAARCQHFRAMFTSGMRESHEQEVVIPHVRLPIFKVLLEYIYADSVDVSLEDAVELFIAADQYTLDRLKGLCELAVQKGITADNSASLLHTSDDLRATRLREICMRFVVRHFDTVSKSEGFKVLSRELIFDVLSSR</sequence>
<dbReference type="SMART" id="SM00225">
    <property type="entry name" value="BTB"/>
    <property type="match status" value="1"/>
</dbReference>
<gene>
    <name evidence="4" type="ORF">Esi_0168_0072</name>
</gene>
<dbReference type="PANTHER" id="PTHR22872">
    <property type="entry name" value="BTK-BINDING PROTEIN-RELATED"/>
    <property type="match status" value="1"/>
</dbReference>
<dbReference type="InParanoid" id="D8LGK6"/>
<feature type="domain" description="BTB" evidence="3">
    <location>
        <begin position="360"/>
        <end position="427"/>
    </location>
</feature>
<dbReference type="SUPFAM" id="SSF54695">
    <property type="entry name" value="POZ domain"/>
    <property type="match status" value="1"/>
</dbReference>
<name>D8LGK6_ECTSI</name>
<evidence type="ECO:0000256" key="2">
    <source>
        <dbReference type="PROSITE-ProRule" id="PRU00235"/>
    </source>
</evidence>
<dbReference type="STRING" id="2880.D8LGK6"/>
<keyword evidence="1" id="KW-0677">Repeat</keyword>
<reference evidence="4 5" key="1">
    <citation type="journal article" date="2010" name="Nature">
        <title>The Ectocarpus genome and the independent evolution of multicellularity in brown algae.</title>
        <authorList>
            <person name="Cock J.M."/>
            <person name="Sterck L."/>
            <person name="Rouze P."/>
            <person name="Scornet D."/>
            <person name="Allen A.E."/>
            <person name="Amoutzias G."/>
            <person name="Anthouard V."/>
            <person name="Artiguenave F."/>
            <person name="Aury J.M."/>
            <person name="Badger J.H."/>
            <person name="Beszteri B."/>
            <person name="Billiau K."/>
            <person name="Bonnet E."/>
            <person name="Bothwell J.H."/>
            <person name="Bowler C."/>
            <person name="Boyen C."/>
            <person name="Brownlee C."/>
            <person name="Carrano C.J."/>
            <person name="Charrier B."/>
            <person name="Cho G.Y."/>
            <person name="Coelho S.M."/>
            <person name="Collen J."/>
            <person name="Corre E."/>
            <person name="Da Silva C."/>
            <person name="Delage L."/>
            <person name="Delaroque N."/>
            <person name="Dittami S.M."/>
            <person name="Doulbeau S."/>
            <person name="Elias M."/>
            <person name="Farnham G."/>
            <person name="Gachon C.M."/>
            <person name="Gschloessl B."/>
            <person name="Heesch S."/>
            <person name="Jabbari K."/>
            <person name="Jubin C."/>
            <person name="Kawai H."/>
            <person name="Kimura K."/>
            <person name="Kloareg B."/>
            <person name="Kupper F.C."/>
            <person name="Lang D."/>
            <person name="Le Bail A."/>
            <person name="Leblanc C."/>
            <person name="Lerouge P."/>
            <person name="Lohr M."/>
            <person name="Lopez P.J."/>
            <person name="Martens C."/>
            <person name="Maumus F."/>
            <person name="Michel G."/>
            <person name="Miranda-Saavedra D."/>
            <person name="Morales J."/>
            <person name="Moreau H."/>
            <person name="Motomura T."/>
            <person name="Nagasato C."/>
            <person name="Napoli C.A."/>
            <person name="Nelson D.R."/>
            <person name="Nyvall-Collen P."/>
            <person name="Peters A.F."/>
            <person name="Pommier C."/>
            <person name="Potin P."/>
            <person name="Poulain J."/>
            <person name="Quesneville H."/>
            <person name="Read B."/>
            <person name="Rensing S.A."/>
            <person name="Ritter A."/>
            <person name="Rousvoal S."/>
            <person name="Samanta M."/>
            <person name="Samson G."/>
            <person name="Schroeder D.C."/>
            <person name="Segurens B."/>
            <person name="Strittmatter M."/>
            <person name="Tonon T."/>
            <person name="Tregear J.W."/>
            <person name="Valentin K."/>
            <person name="von Dassow P."/>
            <person name="Yamagishi T."/>
            <person name="Van de Peer Y."/>
            <person name="Wincker P."/>
        </authorList>
    </citation>
    <scope>NUCLEOTIDE SEQUENCE [LARGE SCALE GENOMIC DNA]</scope>
    <source>
        <strain evidence="5">Ec32 / CCAP1310/4</strain>
    </source>
</reference>
<dbReference type="InterPro" id="IPR011333">
    <property type="entry name" value="SKP1/BTB/POZ_sf"/>
</dbReference>
<dbReference type="SUPFAM" id="SSF50985">
    <property type="entry name" value="RCC1/BLIP-II"/>
    <property type="match status" value="2"/>
</dbReference>
<dbReference type="InterPro" id="IPR000408">
    <property type="entry name" value="Reg_chr_condens"/>
</dbReference>
<feature type="repeat" description="RCC1" evidence="2">
    <location>
        <begin position="111"/>
        <end position="164"/>
    </location>
</feature>
<dbReference type="InterPro" id="IPR011705">
    <property type="entry name" value="BACK"/>
</dbReference>
<dbReference type="AlphaFoldDB" id="D8LGK6"/>
<dbReference type="InterPro" id="IPR058923">
    <property type="entry name" value="RCC1-like_dom"/>
</dbReference>
<dbReference type="Gene3D" id="1.25.40.420">
    <property type="match status" value="1"/>
</dbReference>
<proteinExistence type="predicted"/>
<dbReference type="InterPro" id="IPR009091">
    <property type="entry name" value="RCC1/BLIP-II"/>
</dbReference>
<evidence type="ECO:0000256" key="1">
    <source>
        <dbReference type="ARBA" id="ARBA00022737"/>
    </source>
</evidence>
<dbReference type="Pfam" id="PF25390">
    <property type="entry name" value="WD40_RLD"/>
    <property type="match status" value="1"/>
</dbReference>
<dbReference type="Proteomes" id="UP000002630">
    <property type="component" value="Linkage Group LG04"/>
</dbReference>
<evidence type="ECO:0000259" key="3">
    <source>
        <dbReference type="PROSITE" id="PS50097"/>
    </source>
</evidence>
<dbReference type="InterPro" id="IPR000210">
    <property type="entry name" value="BTB/POZ_dom"/>
</dbReference>
<evidence type="ECO:0000313" key="5">
    <source>
        <dbReference type="Proteomes" id="UP000002630"/>
    </source>
</evidence>